<evidence type="ECO:0008006" key="3">
    <source>
        <dbReference type="Google" id="ProtNLM"/>
    </source>
</evidence>
<reference evidence="1 2" key="1">
    <citation type="journal article" date="2012" name="J. Bacteriol.">
        <title>Genome sequence of Lactobacillus mucosae LM1, isolated from piglet feces.</title>
        <authorList>
            <person name="Lee J.H."/>
            <person name="Valeriano V.D."/>
            <person name="Shin Y.R."/>
            <person name="Chae J.P."/>
            <person name="Kim G.B."/>
            <person name="Ham J.S."/>
            <person name="Chun J."/>
            <person name="Kang D.K."/>
        </authorList>
    </citation>
    <scope>NUCLEOTIDE SEQUENCE [LARGE SCALE GENOMIC DNA]</scope>
    <source>
        <strain evidence="1 2">LM1</strain>
        <plasmid evidence="1">pLM1</plasmid>
    </source>
</reference>
<dbReference type="Proteomes" id="UP000003645">
    <property type="component" value="Plasmid pLM1"/>
</dbReference>
<sequence>MKSAEFSERLKKASNGNVVLLSEYVNSRTRIKLKCLRCGNEYAAQPCTAINSITNGCQVCYKPLYKKKRQKTPEQFEKEVKELVGDEYTFLEPYDGASHKIKCRHNKCGNVYKVKPNTFLTGTRCPKCIPKKPRKTQERFEQEVHDKTNGEFVFVEPYKGVMNLMLCEHTKCGYRWRTRPNDIFNGHGCPKCNKVMRWTHEMFEQCVDNMYHGEYSVLSEYQGMNEYIAMKHNTCGHVWNTKPSDFKGGHGCPKCASSKGEKYIRQWLNGQHINNVEQKRFEDCRDKLPLPFDFYLPEYNLIIEYDGRQHFEQVASWGWRARSSTMPTARCNQKSVL</sequence>
<name>A0A0D4CN24_LIMMU</name>
<dbReference type="Gene3D" id="3.40.960.10">
    <property type="entry name" value="VSR Endonuclease"/>
    <property type="match status" value="1"/>
</dbReference>
<evidence type="ECO:0000313" key="1">
    <source>
        <dbReference type="EMBL" id="AJT51527.1"/>
    </source>
</evidence>
<dbReference type="AlphaFoldDB" id="A0A0D4CN24"/>
<proteinExistence type="predicted"/>
<gene>
    <name evidence="1" type="ORF">LBLM1_10840</name>
</gene>
<dbReference type="KEGG" id="lmu:LBLM1_10840"/>
<dbReference type="EMBL" id="CP011014">
    <property type="protein sequence ID" value="AJT51527.1"/>
    <property type="molecule type" value="Genomic_DNA"/>
</dbReference>
<geneLocation type="plasmid" evidence="1 2">
    <name>pLM1</name>
</geneLocation>
<accession>A0A0D4CN24</accession>
<dbReference type="OrthoDB" id="2086462at2"/>
<evidence type="ECO:0000313" key="2">
    <source>
        <dbReference type="Proteomes" id="UP000003645"/>
    </source>
</evidence>
<protein>
    <recommendedName>
        <fullName evidence="3">Zinc-ribbon domain-containing protein</fullName>
    </recommendedName>
</protein>
<dbReference type="RefSeq" id="WP_006501037.1">
    <property type="nucleotide sequence ID" value="NZ_CP011014.1"/>
</dbReference>
<dbReference type="HOGENOM" id="CLU_028791_1_0_9"/>
<keyword evidence="2" id="KW-1185">Reference proteome</keyword>
<organism evidence="1 2">
    <name type="scientific">Limosilactobacillus mucosae LM1</name>
    <dbReference type="NCBI Taxonomy" id="1130798"/>
    <lineage>
        <taxon>Bacteria</taxon>
        <taxon>Bacillati</taxon>
        <taxon>Bacillota</taxon>
        <taxon>Bacilli</taxon>
        <taxon>Lactobacillales</taxon>
        <taxon>Lactobacillaceae</taxon>
        <taxon>Limosilactobacillus</taxon>
    </lineage>
</organism>
<keyword evidence="1" id="KW-0614">Plasmid</keyword>